<keyword evidence="3" id="KW-1185">Reference proteome</keyword>
<evidence type="ECO:0000313" key="2">
    <source>
        <dbReference type="EMBL" id="ORZ07445.1"/>
    </source>
</evidence>
<feature type="domain" description="Heterokaryon incompatibility" evidence="1">
    <location>
        <begin position="63"/>
        <end position="155"/>
    </location>
</feature>
<evidence type="ECO:0000259" key="1">
    <source>
        <dbReference type="Pfam" id="PF06985"/>
    </source>
</evidence>
<sequence length="714" mass="83299">MTKNNPLKRCFEELSSNDTQQQQQEEQKEPFQIVLIDIEKAANDRTIHCIEMPLEGNTDNLEYVALSYRWGELQEMMIDTQVGYTASITSFNLYDFYELCEMMTKESDLRSINYVWVDAICVNQTDYERRKTTIYQMTNIYKQAAYIVAVPDLHAEHLSTMTKNADIMEGSRRYSKDIYHLIHGNADELAVIEEKFLDEANVPNDPVLRHWLTKYTGYFKDGFMNYKVHAPCYNPVNALNHIYDTSKLSCTSSTSAHHLHQDNIDVSHHSEVDETTSMITKSACNDSFEDLNHCDKADCPLYAFDYDTYYRKNMGSLGTRFKRTIEWRQLIYDRSISIKQSMEFLTDLIMDWSSRVWVISEYHIAKKKNNLKFWFTQLNLDVPEMMSISNTQSQPNGFTFFKFDFNDRSLSDLLNVDNFSDPDFTGDPLLCDYTRFYTSNPVYLKLLYSLLRQLSQQTFLEKILKSKSSKYEDRFYAILPQSKYEDKITQVDQWNINSLSSVKLKLFEFMDTKDKLNLLFMSGNNTAINKGMALPTFATSTLSSTAQSDYLTLENDNMAVARDEFRYNFNLDNKSTIMLHQPAGHQKKNGSPLCYLNLKPIQSFALKNTENWFFFTKTHHLASLKSLQIDHTDISAVDVVCIPLYCDKIIGRRRRPQYSLPGYYAKYCIFLIGSFKKNQWILEKMREDDSDINFCDVGRSTFHFGSDSHGFNIY</sequence>
<name>A0A1X2I1V9_9FUNG</name>
<protein>
    <recommendedName>
        <fullName evidence="1">Heterokaryon incompatibility domain-containing protein</fullName>
    </recommendedName>
</protein>
<dbReference type="PANTHER" id="PTHR24148">
    <property type="entry name" value="ANKYRIN REPEAT DOMAIN-CONTAINING PROTEIN 39 HOMOLOG-RELATED"/>
    <property type="match status" value="1"/>
</dbReference>
<organism evidence="2 3">
    <name type="scientific">Absidia repens</name>
    <dbReference type="NCBI Taxonomy" id="90262"/>
    <lineage>
        <taxon>Eukaryota</taxon>
        <taxon>Fungi</taxon>
        <taxon>Fungi incertae sedis</taxon>
        <taxon>Mucoromycota</taxon>
        <taxon>Mucoromycotina</taxon>
        <taxon>Mucoromycetes</taxon>
        <taxon>Mucorales</taxon>
        <taxon>Cunninghamellaceae</taxon>
        <taxon>Absidia</taxon>
    </lineage>
</organism>
<dbReference type="AlphaFoldDB" id="A0A1X2I1V9"/>
<gene>
    <name evidence="2" type="ORF">BCR42DRAFT_472306</name>
</gene>
<dbReference type="Pfam" id="PF06985">
    <property type="entry name" value="HET"/>
    <property type="match status" value="1"/>
</dbReference>
<dbReference type="PANTHER" id="PTHR24148:SF64">
    <property type="entry name" value="HETEROKARYON INCOMPATIBILITY DOMAIN-CONTAINING PROTEIN"/>
    <property type="match status" value="1"/>
</dbReference>
<reference evidence="2 3" key="1">
    <citation type="submission" date="2016-07" db="EMBL/GenBank/DDBJ databases">
        <title>Pervasive Adenine N6-methylation of Active Genes in Fungi.</title>
        <authorList>
            <consortium name="DOE Joint Genome Institute"/>
            <person name="Mondo S.J."/>
            <person name="Dannebaum R.O."/>
            <person name="Kuo R.C."/>
            <person name="Labutti K."/>
            <person name="Haridas S."/>
            <person name="Kuo A."/>
            <person name="Salamov A."/>
            <person name="Ahrendt S.R."/>
            <person name="Lipzen A."/>
            <person name="Sullivan W."/>
            <person name="Andreopoulos W.B."/>
            <person name="Clum A."/>
            <person name="Lindquist E."/>
            <person name="Daum C."/>
            <person name="Ramamoorthy G.K."/>
            <person name="Gryganskyi A."/>
            <person name="Culley D."/>
            <person name="Magnuson J.K."/>
            <person name="James T.Y."/>
            <person name="O'Malley M.A."/>
            <person name="Stajich J.E."/>
            <person name="Spatafora J.W."/>
            <person name="Visel A."/>
            <person name="Grigoriev I.V."/>
        </authorList>
    </citation>
    <scope>NUCLEOTIDE SEQUENCE [LARGE SCALE GENOMIC DNA]</scope>
    <source>
        <strain evidence="2 3">NRRL 1336</strain>
    </source>
</reference>
<proteinExistence type="predicted"/>
<dbReference type="Proteomes" id="UP000193560">
    <property type="component" value="Unassembled WGS sequence"/>
</dbReference>
<dbReference type="InterPro" id="IPR052895">
    <property type="entry name" value="HetReg/Transcr_Mod"/>
</dbReference>
<dbReference type="InterPro" id="IPR010730">
    <property type="entry name" value="HET"/>
</dbReference>
<accession>A0A1X2I1V9</accession>
<comment type="caution">
    <text evidence="2">The sequence shown here is derived from an EMBL/GenBank/DDBJ whole genome shotgun (WGS) entry which is preliminary data.</text>
</comment>
<dbReference type="OrthoDB" id="5071163at2759"/>
<dbReference type="EMBL" id="MCGE01000035">
    <property type="protein sequence ID" value="ORZ07445.1"/>
    <property type="molecule type" value="Genomic_DNA"/>
</dbReference>
<evidence type="ECO:0000313" key="3">
    <source>
        <dbReference type="Proteomes" id="UP000193560"/>
    </source>
</evidence>